<accession>A0A5N6PXE8</accession>
<proteinExistence type="predicted"/>
<dbReference type="EMBL" id="SZYD01000002">
    <property type="protein sequence ID" value="KAD7117230.1"/>
    <property type="molecule type" value="Genomic_DNA"/>
</dbReference>
<evidence type="ECO:0000313" key="2">
    <source>
        <dbReference type="EMBL" id="KAD7117230.1"/>
    </source>
</evidence>
<feature type="region of interest" description="Disordered" evidence="1">
    <location>
        <begin position="19"/>
        <end position="115"/>
    </location>
</feature>
<organism evidence="2 3">
    <name type="scientific">Mikania micrantha</name>
    <name type="common">bitter vine</name>
    <dbReference type="NCBI Taxonomy" id="192012"/>
    <lineage>
        <taxon>Eukaryota</taxon>
        <taxon>Viridiplantae</taxon>
        <taxon>Streptophyta</taxon>
        <taxon>Embryophyta</taxon>
        <taxon>Tracheophyta</taxon>
        <taxon>Spermatophyta</taxon>
        <taxon>Magnoliopsida</taxon>
        <taxon>eudicotyledons</taxon>
        <taxon>Gunneridae</taxon>
        <taxon>Pentapetalae</taxon>
        <taxon>asterids</taxon>
        <taxon>campanulids</taxon>
        <taxon>Asterales</taxon>
        <taxon>Asteraceae</taxon>
        <taxon>Asteroideae</taxon>
        <taxon>Heliantheae alliance</taxon>
        <taxon>Eupatorieae</taxon>
        <taxon>Mikania</taxon>
    </lineage>
</organism>
<dbReference type="AlphaFoldDB" id="A0A5N6PXE8"/>
<dbReference type="PANTHER" id="PTHR33671:SF16">
    <property type="match status" value="1"/>
</dbReference>
<protein>
    <submittedName>
        <fullName evidence="2">Uncharacterized protein</fullName>
    </submittedName>
</protein>
<dbReference type="PANTHER" id="PTHR33671">
    <property type="entry name" value="N-METHYLTRANSFERASE, PUTATIVE (DUF688)-RELATED"/>
    <property type="match status" value="1"/>
</dbReference>
<evidence type="ECO:0000313" key="3">
    <source>
        <dbReference type="Proteomes" id="UP000326396"/>
    </source>
</evidence>
<name>A0A5N6PXE8_9ASTR</name>
<keyword evidence="3" id="KW-1185">Reference proteome</keyword>
<dbReference type="Pfam" id="PF05097">
    <property type="entry name" value="DUF688"/>
    <property type="match status" value="2"/>
</dbReference>
<dbReference type="Proteomes" id="UP000326396">
    <property type="component" value="Linkage Group LG10"/>
</dbReference>
<comment type="caution">
    <text evidence="2">The sequence shown here is derived from an EMBL/GenBank/DDBJ whole genome shotgun (WGS) entry which is preliminary data.</text>
</comment>
<gene>
    <name evidence="2" type="ORF">E3N88_04498</name>
</gene>
<dbReference type="OrthoDB" id="677721at2759"/>
<feature type="compositionally biased region" description="Basic and acidic residues" evidence="1">
    <location>
        <begin position="25"/>
        <end position="37"/>
    </location>
</feature>
<dbReference type="InterPro" id="IPR007789">
    <property type="entry name" value="DUF688"/>
</dbReference>
<evidence type="ECO:0000256" key="1">
    <source>
        <dbReference type="SAM" id="MobiDB-lite"/>
    </source>
</evidence>
<reference evidence="2 3" key="1">
    <citation type="submission" date="2019-05" db="EMBL/GenBank/DDBJ databases">
        <title>Mikania micrantha, genome provides insights into the molecular mechanism of rapid growth.</title>
        <authorList>
            <person name="Liu B."/>
        </authorList>
    </citation>
    <scope>NUCLEOTIDE SEQUENCE [LARGE SCALE GENOMIC DNA]</scope>
    <source>
        <strain evidence="2">NLD-2019</strain>
        <tissue evidence="2">Leaf</tissue>
    </source>
</reference>
<sequence length="300" mass="33705">MESKRINFNRPLISVRRFSPKLAGSRKEARRKNETSYKSEWYSGPLRNPGTVPFEWEQTPGRPKDETKTQKPHDVPNPPPGRIFKPIKQDFDDDDDGNGNDNGSENEKPQLTYGPNFIQFNGHDTDFDYDYDYDVHGNMSFKLCGLLPRFCLKGSIGIVNAAPEFSMKTTLPLSSASVGSSSVFASQIISEAHGVSEQVHTQKKGLVSFKELLAHEDEKEALTTEKPVDVDEVKEIDRDMITNTGFCKVDQKVKIGSEFVALPKSPSDSWLWRTLPSLNSKAASLWSNQKQCSTKLDKDV</sequence>
<feature type="compositionally biased region" description="Basic and acidic residues" evidence="1">
    <location>
        <begin position="62"/>
        <end position="74"/>
    </location>
</feature>